<evidence type="ECO:0000313" key="1">
    <source>
        <dbReference type="EMBL" id="QNH55513.1"/>
    </source>
</evidence>
<dbReference type="EMBL" id="CP060204">
    <property type="protein sequence ID" value="QNH55513.1"/>
    <property type="molecule type" value="Genomic_DNA"/>
</dbReference>
<organism evidence="1 2">
    <name type="scientific">Selenomonas timonae</name>
    <dbReference type="NCBI Taxonomy" id="2754044"/>
    <lineage>
        <taxon>Bacteria</taxon>
        <taxon>Bacillati</taxon>
        <taxon>Bacillota</taxon>
        <taxon>Negativicutes</taxon>
        <taxon>Selenomonadales</taxon>
        <taxon>Selenomonadaceae</taxon>
        <taxon>Selenomonas</taxon>
    </lineage>
</organism>
<proteinExistence type="predicted"/>
<reference evidence="1 2" key="1">
    <citation type="submission" date="2020-07" db="EMBL/GenBank/DDBJ databases">
        <title>Complete genome and description of Selenomonas timonensis sp. nov., a new bacterium isolated from a gingivitis subject.</title>
        <authorList>
            <person name="Antezack A."/>
        </authorList>
    </citation>
    <scope>NUCLEOTIDE SEQUENCE [LARGE SCALE GENOMIC DNA]</scope>
    <source>
        <strain evidence="1 2">Marseille-Q3039</strain>
    </source>
</reference>
<protein>
    <submittedName>
        <fullName evidence="1">CRISPR-associated protein</fullName>
    </submittedName>
</protein>
<dbReference type="KEGG" id="stim:H1B31_10045"/>
<accession>A0A7G7VN20</accession>
<dbReference type="Proteomes" id="UP000515480">
    <property type="component" value="Chromosome"/>
</dbReference>
<gene>
    <name evidence="1" type="ORF">H1B31_10045</name>
</gene>
<evidence type="ECO:0000313" key="2">
    <source>
        <dbReference type="Proteomes" id="UP000515480"/>
    </source>
</evidence>
<name>A0A7G7VN20_9FIRM</name>
<sequence>MHEFINHTNHPSARWEEVQRRAAEEYGTIMDIPFPQIPADWDEDAVRRLAEENARVILARSPAAVLVQGEFTYTYALINLLKAAGTPVLSACSERHVSERVNEAGETVRESRFAFCRFRAY</sequence>
<keyword evidence="2" id="KW-1185">Reference proteome</keyword>
<dbReference type="AlphaFoldDB" id="A0A7G7VN20"/>